<dbReference type="EMBL" id="QKWH01000001">
    <property type="protein sequence ID" value="PZR55384.1"/>
    <property type="molecule type" value="Genomic_DNA"/>
</dbReference>
<reference evidence="3 4" key="1">
    <citation type="submission" date="2018-06" db="EMBL/GenBank/DDBJ databases">
        <title>Whole genome sequencing of a novel hydrocarbon degrading bacterial strain, PW21 isolated from oil contaminated produced water sample.</title>
        <authorList>
            <person name="Nagkirti P."/>
            <person name="Shaikh A."/>
            <person name="Gowdaman V."/>
            <person name="Engineer A.E."/>
            <person name="Dagar S."/>
            <person name="Dhakephalkar P.K."/>
        </authorList>
    </citation>
    <scope>NUCLEOTIDE SEQUENCE [LARGE SCALE GENOMIC DNA]</scope>
    <source>
        <strain evidence="3 4">PW21</strain>
    </source>
</reference>
<keyword evidence="2" id="KW-1133">Transmembrane helix</keyword>
<evidence type="ECO:0000313" key="4">
    <source>
        <dbReference type="Proteomes" id="UP000248783"/>
    </source>
</evidence>
<comment type="caution">
    <text evidence="3">The sequence shown here is derived from an EMBL/GenBank/DDBJ whole genome shotgun (WGS) entry which is preliminary data.</text>
</comment>
<protein>
    <submittedName>
        <fullName evidence="3">Uncharacterized protein</fullName>
    </submittedName>
</protein>
<keyword evidence="4" id="KW-1185">Reference proteome</keyword>
<dbReference type="Proteomes" id="UP000248783">
    <property type="component" value="Unassembled WGS sequence"/>
</dbReference>
<keyword evidence="2" id="KW-0812">Transmembrane</keyword>
<evidence type="ECO:0000256" key="1">
    <source>
        <dbReference type="SAM" id="MobiDB-lite"/>
    </source>
</evidence>
<evidence type="ECO:0000256" key="2">
    <source>
        <dbReference type="SAM" id="Phobius"/>
    </source>
</evidence>
<feature type="transmembrane region" description="Helical" evidence="2">
    <location>
        <begin position="44"/>
        <end position="65"/>
    </location>
</feature>
<keyword evidence="2" id="KW-0472">Membrane</keyword>
<feature type="compositionally biased region" description="Basic and acidic residues" evidence="1">
    <location>
        <begin position="177"/>
        <end position="190"/>
    </location>
</feature>
<feature type="region of interest" description="Disordered" evidence="1">
    <location>
        <begin position="93"/>
        <end position="136"/>
    </location>
</feature>
<sequence>MVSRIQPTIRQRAETRAPRVRGTGAGSVVVIVVVPVVVVIVVRVVLIVVVIVIVIVVVVGGGRAASGLVRVERDLARPLGCRGRRWWCRGRRRGRGAGRRRGSGCGRGRVRALGRRSGRGGRLRGRGGRLRGRRRAAVGVPRAGHVDLERVLADHGVAHRAAQSLAPEGEADDRDEDRERGRGASQDRHGPTVAQSCEPSMKRG</sequence>
<proteinExistence type="predicted"/>
<organism evidence="3 4">
    <name type="scientific">Xylanimonas oleitrophica</name>
    <dbReference type="NCBI Taxonomy" id="2607479"/>
    <lineage>
        <taxon>Bacteria</taxon>
        <taxon>Bacillati</taxon>
        <taxon>Actinomycetota</taxon>
        <taxon>Actinomycetes</taxon>
        <taxon>Micrococcales</taxon>
        <taxon>Promicromonosporaceae</taxon>
        <taxon>Xylanimonas</taxon>
    </lineage>
</organism>
<feature type="transmembrane region" description="Helical" evidence="2">
    <location>
        <begin position="20"/>
        <end position="38"/>
    </location>
</feature>
<evidence type="ECO:0000313" key="3">
    <source>
        <dbReference type="EMBL" id="PZR55384.1"/>
    </source>
</evidence>
<name>A0A2W5Y9M0_9MICO</name>
<accession>A0A2W5Y9M0</accession>
<dbReference type="AlphaFoldDB" id="A0A2W5Y9M0"/>
<gene>
    <name evidence="3" type="ORF">DNL40_03205</name>
</gene>
<feature type="region of interest" description="Disordered" evidence="1">
    <location>
        <begin position="159"/>
        <end position="204"/>
    </location>
</feature>